<feature type="transmembrane region" description="Helical" evidence="2">
    <location>
        <begin position="41"/>
        <end position="62"/>
    </location>
</feature>
<comment type="caution">
    <text evidence="3">The sequence shown here is derived from an EMBL/GenBank/DDBJ whole genome shotgun (WGS) entry which is preliminary data.</text>
</comment>
<gene>
    <name evidence="3" type="ORF">BXYJ_LOCUS2890</name>
</gene>
<keyword evidence="4" id="KW-1185">Reference proteome</keyword>
<evidence type="ECO:0000313" key="3">
    <source>
        <dbReference type="EMBL" id="CAD5213219.1"/>
    </source>
</evidence>
<sequence length="72" mass="8067">MFRPVNSKESGQAMSNNSKPDPYNLDVLSAIHLSLLIFEQFFFLNSGLMAVGFALDMANYLVLIDDNFSLSF</sequence>
<evidence type="ECO:0000256" key="1">
    <source>
        <dbReference type="SAM" id="MobiDB-lite"/>
    </source>
</evidence>
<evidence type="ECO:0000313" key="4">
    <source>
        <dbReference type="Proteomes" id="UP000659654"/>
    </source>
</evidence>
<dbReference type="AlphaFoldDB" id="A0A811KEC4"/>
<keyword evidence="2" id="KW-1133">Transmembrane helix</keyword>
<keyword evidence="2" id="KW-0472">Membrane</keyword>
<dbReference type="OrthoDB" id="10261210at2759"/>
<name>A0A811KEC4_BURXY</name>
<feature type="region of interest" description="Disordered" evidence="1">
    <location>
        <begin position="1"/>
        <end position="21"/>
    </location>
</feature>
<dbReference type="Proteomes" id="UP000659654">
    <property type="component" value="Unassembled WGS sequence"/>
</dbReference>
<proteinExistence type="predicted"/>
<dbReference type="EMBL" id="CAJFDI010000002">
    <property type="protein sequence ID" value="CAD5213219.1"/>
    <property type="molecule type" value="Genomic_DNA"/>
</dbReference>
<keyword evidence="2" id="KW-0812">Transmembrane</keyword>
<accession>A0A811KEC4</accession>
<feature type="compositionally biased region" description="Polar residues" evidence="1">
    <location>
        <begin position="7"/>
        <end position="19"/>
    </location>
</feature>
<dbReference type="Proteomes" id="UP000582659">
    <property type="component" value="Unassembled WGS sequence"/>
</dbReference>
<protein>
    <submittedName>
        <fullName evidence="3">(pine wood nematode) hypothetical protein</fullName>
    </submittedName>
</protein>
<evidence type="ECO:0000256" key="2">
    <source>
        <dbReference type="SAM" id="Phobius"/>
    </source>
</evidence>
<reference evidence="3" key="1">
    <citation type="submission" date="2020-09" db="EMBL/GenBank/DDBJ databases">
        <authorList>
            <person name="Kikuchi T."/>
        </authorList>
    </citation>
    <scope>NUCLEOTIDE SEQUENCE</scope>
    <source>
        <strain evidence="3">Ka4C1</strain>
    </source>
</reference>
<dbReference type="EMBL" id="CAJFCV020000002">
    <property type="protein sequence ID" value="CAG9091996.1"/>
    <property type="molecule type" value="Genomic_DNA"/>
</dbReference>
<organism evidence="3 4">
    <name type="scientific">Bursaphelenchus xylophilus</name>
    <name type="common">Pinewood nematode worm</name>
    <name type="synonym">Aphelenchoides xylophilus</name>
    <dbReference type="NCBI Taxonomy" id="6326"/>
    <lineage>
        <taxon>Eukaryota</taxon>
        <taxon>Metazoa</taxon>
        <taxon>Ecdysozoa</taxon>
        <taxon>Nematoda</taxon>
        <taxon>Chromadorea</taxon>
        <taxon>Rhabditida</taxon>
        <taxon>Tylenchina</taxon>
        <taxon>Tylenchomorpha</taxon>
        <taxon>Aphelenchoidea</taxon>
        <taxon>Aphelenchoididae</taxon>
        <taxon>Bursaphelenchus</taxon>
    </lineage>
</organism>